<protein>
    <submittedName>
        <fullName evidence="2">Uncharacterized protein</fullName>
    </submittedName>
</protein>
<accession>A0AAD2G7C4</accession>
<sequence>MKGTFQSAIGLSVFSLASAFTTSSVSSDSGSTACVQQKLNLLELGSAVVYTCGDNQNRGAGIGATRVVNFDEYSPNGDEIVLSAGPVIGYIAHADHVKCALGSTVTVLQVRNDNGEWTDSGEVIPPVISFDEQCPDTTELAGRWIEANSAYTDCAMEDFQCNWVIVPDEFYGSAGPYYTERDGGVSCMVPETYVPVCQTSNLERFNDFVRVRGDGLSMGIEGAFPSLYWYNNIATAQENRWVCKIPQGAVVEISQGTPLSASSTIRQAPRSEAATLYACEGAVDECTLEFAAPPVSNDTTVDPLETKPVIGSTQFDGVESTNIGDANSICQQMEVLSMEDGNTDPDDSFVILQGLVGKAAHAFCSNGTDVALPEMPGNPEWLPAALTESEEWVPMSGSRECEVPYLELPPNFHPALTCAEGFNLVASIASGFNPSVYHSSGPLYMYGDNATDLSDTFNSLDSLSNANCRQRRFPSGATGIGSWAQLKLIATAGVLLMTLLAW</sequence>
<comment type="caution">
    <text evidence="2">The sequence shown here is derived from an EMBL/GenBank/DDBJ whole genome shotgun (WGS) entry which is preliminary data.</text>
</comment>
<proteinExistence type="predicted"/>
<feature type="signal peptide" evidence="1">
    <location>
        <begin position="1"/>
        <end position="19"/>
    </location>
</feature>
<dbReference type="Proteomes" id="UP001295423">
    <property type="component" value="Unassembled WGS sequence"/>
</dbReference>
<evidence type="ECO:0000256" key="1">
    <source>
        <dbReference type="SAM" id="SignalP"/>
    </source>
</evidence>
<gene>
    <name evidence="2" type="ORF">CYCCA115_LOCUS21185</name>
</gene>
<organism evidence="2 3">
    <name type="scientific">Cylindrotheca closterium</name>
    <dbReference type="NCBI Taxonomy" id="2856"/>
    <lineage>
        <taxon>Eukaryota</taxon>
        <taxon>Sar</taxon>
        <taxon>Stramenopiles</taxon>
        <taxon>Ochrophyta</taxon>
        <taxon>Bacillariophyta</taxon>
        <taxon>Bacillariophyceae</taxon>
        <taxon>Bacillariophycidae</taxon>
        <taxon>Bacillariales</taxon>
        <taxon>Bacillariaceae</taxon>
        <taxon>Cylindrotheca</taxon>
    </lineage>
</organism>
<keyword evidence="3" id="KW-1185">Reference proteome</keyword>
<keyword evidence="1" id="KW-0732">Signal</keyword>
<evidence type="ECO:0000313" key="3">
    <source>
        <dbReference type="Proteomes" id="UP001295423"/>
    </source>
</evidence>
<name>A0AAD2G7C4_9STRA</name>
<feature type="chain" id="PRO_5042179451" evidence="1">
    <location>
        <begin position="20"/>
        <end position="502"/>
    </location>
</feature>
<reference evidence="2" key="1">
    <citation type="submission" date="2023-08" db="EMBL/GenBank/DDBJ databases">
        <authorList>
            <person name="Audoor S."/>
            <person name="Bilcke G."/>
        </authorList>
    </citation>
    <scope>NUCLEOTIDE SEQUENCE</scope>
</reference>
<evidence type="ECO:0000313" key="2">
    <source>
        <dbReference type="EMBL" id="CAJ1965585.1"/>
    </source>
</evidence>
<dbReference type="EMBL" id="CAKOGP040002203">
    <property type="protein sequence ID" value="CAJ1965585.1"/>
    <property type="molecule type" value="Genomic_DNA"/>
</dbReference>
<dbReference type="AlphaFoldDB" id="A0AAD2G7C4"/>